<evidence type="ECO:0000313" key="4">
    <source>
        <dbReference type="EMBL" id="CAL5138286.1"/>
    </source>
</evidence>
<keyword evidence="2" id="KW-0539">Nucleus</keyword>
<evidence type="ECO:0000259" key="3">
    <source>
        <dbReference type="Pfam" id="PF12656"/>
    </source>
</evidence>
<dbReference type="EMBL" id="CAXLJL010000489">
    <property type="protein sequence ID" value="CAL5138286.1"/>
    <property type="molecule type" value="Genomic_DNA"/>
</dbReference>
<sequence length="429" mass="47589">MSDLPKVSFSFSRTKKSLRPAVNIAEKPVSPRNHNPPREFITSIEDNEIKSDRPADAQLTIPLIRSRSGIVNRIKQIQNLGPAPDTLTLQALRELREEAQGKTHIAVNDQNGPTTVVLQTKEAHSAEPDDADYEAIPVEKFGLAALTGMGFDPLELSKDKKETIGPVRPKGLGLGADPRAIQPPVVKEQDKSKEELSWCTGARCQAIFGKRKGLYGTVEGLDGDTGRIIVRFTVSKEVVPTPQPTLRLVSAKEYATYATCLNQSEVEAYKADEASRKPVAIHSPHGHSVKRPDETFPIDDPPIKHRIPSKHHSLTSWVRPKLLVKLMDKKYQGGKYYKQKLAVINVESGRCTCRTESGQLLKDIRPKYLQTVVPRTSNTMVMIVDGPRDGEMAKLIEQNSSRNEVDLRTKAGTMVQMTYDQICTVSDDV</sequence>
<feature type="domain" description="Spp2/MOS2 G-patch" evidence="3">
    <location>
        <begin position="127"/>
        <end position="179"/>
    </location>
</feature>
<dbReference type="PANTHER" id="PTHR15818">
    <property type="entry name" value="G PATCH AND KOW-CONTAINING"/>
    <property type="match status" value="1"/>
</dbReference>
<name>A0AAV2TP65_CALDB</name>
<evidence type="ECO:0000313" key="5">
    <source>
        <dbReference type="Proteomes" id="UP001497525"/>
    </source>
</evidence>
<comment type="subcellular location">
    <subcellularLocation>
        <location evidence="1">Nucleus</location>
    </subcellularLocation>
</comment>
<comment type="caution">
    <text evidence="4">The sequence shown here is derived from an EMBL/GenBank/DDBJ whole genome shotgun (WGS) entry which is preliminary data.</text>
</comment>
<accession>A0AAV2TP65</accession>
<gene>
    <name evidence="4" type="ORF">CDAUBV1_LOCUS12887</name>
</gene>
<dbReference type="AlphaFoldDB" id="A0AAV2TP65"/>
<reference evidence="4" key="1">
    <citation type="submission" date="2024-06" db="EMBL/GenBank/DDBJ databases">
        <authorList>
            <person name="Liu X."/>
            <person name="Lenzi L."/>
            <person name="Haldenby T S."/>
            <person name="Uol C."/>
        </authorList>
    </citation>
    <scope>NUCLEOTIDE SEQUENCE</scope>
</reference>
<dbReference type="InterPro" id="IPR026822">
    <property type="entry name" value="Spp2/MOS2_G-patch"/>
</dbReference>
<dbReference type="GO" id="GO:0005681">
    <property type="term" value="C:spliceosomal complex"/>
    <property type="evidence" value="ECO:0007669"/>
    <property type="project" value="TreeGrafter"/>
</dbReference>
<organism evidence="4 5">
    <name type="scientific">Calicophoron daubneyi</name>
    <name type="common">Rumen fluke</name>
    <name type="synonym">Paramphistomum daubneyi</name>
    <dbReference type="NCBI Taxonomy" id="300641"/>
    <lineage>
        <taxon>Eukaryota</taxon>
        <taxon>Metazoa</taxon>
        <taxon>Spiralia</taxon>
        <taxon>Lophotrochozoa</taxon>
        <taxon>Platyhelminthes</taxon>
        <taxon>Trematoda</taxon>
        <taxon>Digenea</taxon>
        <taxon>Plagiorchiida</taxon>
        <taxon>Pronocephalata</taxon>
        <taxon>Paramphistomoidea</taxon>
        <taxon>Paramphistomidae</taxon>
        <taxon>Calicophoron</taxon>
    </lineage>
</organism>
<dbReference type="Pfam" id="PF25088">
    <property type="entry name" value="GPKOW_C"/>
    <property type="match status" value="1"/>
</dbReference>
<dbReference type="Pfam" id="PF12656">
    <property type="entry name" value="G-patch_2"/>
    <property type="match status" value="1"/>
</dbReference>
<dbReference type="Proteomes" id="UP001497525">
    <property type="component" value="Unassembled WGS sequence"/>
</dbReference>
<proteinExistence type="predicted"/>
<evidence type="ECO:0000256" key="2">
    <source>
        <dbReference type="ARBA" id="ARBA00023242"/>
    </source>
</evidence>
<dbReference type="PANTHER" id="PTHR15818:SF2">
    <property type="entry name" value="G-PATCH DOMAIN AND KOW MOTIFS-CONTAINING PROTEIN"/>
    <property type="match status" value="1"/>
</dbReference>
<dbReference type="GO" id="GO:0000398">
    <property type="term" value="P:mRNA splicing, via spliceosome"/>
    <property type="evidence" value="ECO:0007669"/>
    <property type="project" value="InterPro"/>
</dbReference>
<evidence type="ECO:0000256" key="1">
    <source>
        <dbReference type="ARBA" id="ARBA00004123"/>
    </source>
</evidence>
<protein>
    <recommendedName>
        <fullName evidence="3">Spp2/MOS2 G-patch domain-containing protein</fullName>
    </recommendedName>
</protein>
<dbReference type="Gene3D" id="2.30.30.140">
    <property type="match status" value="1"/>
</dbReference>
<dbReference type="InterPro" id="IPR045166">
    <property type="entry name" value="Spp2-like"/>
</dbReference>